<dbReference type="SUPFAM" id="SSF55729">
    <property type="entry name" value="Acyl-CoA N-acyltransferases (Nat)"/>
    <property type="match status" value="1"/>
</dbReference>
<sequence>MNIKINTTWDDGVIIGGVGIQKQQKSTAGKSGERRTTVAELKRMAVDPEYRRMGVAKALLDTAIEFAKQQGYDVIILDTSEIQQEAMRFYLKCGFEEIGVTRLLFSSSVLSDTITRSQHKGDLLDPIPRD</sequence>
<dbReference type="Pfam" id="PF00583">
    <property type="entry name" value="Acetyltransf_1"/>
    <property type="match status" value="1"/>
</dbReference>
<dbReference type="InParanoid" id="A0A1S3JUH2"/>
<dbReference type="OrthoDB" id="41532at2759"/>
<dbReference type="KEGG" id="lak:106176255"/>
<dbReference type="InterPro" id="IPR016181">
    <property type="entry name" value="Acyl_CoA_acyltransferase"/>
</dbReference>
<dbReference type="GeneID" id="106176255"/>
<protein>
    <submittedName>
        <fullName evidence="4">Probable N-acetyltransferase CML2</fullName>
    </submittedName>
</protein>
<dbReference type="STRING" id="7574.A0A1S3JUH2"/>
<dbReference type="Proteomes" id="UP000085678">
    <property type="component" value="Unplaced"/>
</dbReference>
<evidence type="ECO:0000256" key="1">
    <source>
        <dbReference type="ARBA" id="ARBA00022679"/>
    </source>
</evidence>
<dbReference type="RefSeq" id="XP_013414020.1">
    <property type="nucleotide sequence ID" value="XM_013558566.1"/>
</dbReference>
<reference evidence="4" key="1">
    <citation type="submission" date="2025-08" db="UniProtKB">
        <authorList>
            <consortium name="RefSeq"/>
        </authorList>
    </citation>
    <scope>IDENTIFICATION</scope>
    <source>
        <tissue evidence="4">Gonads</tissue>
    </source>
</reference>
<evidence type="ECO:0000313" key="4">
    <source>
        <dbReference type="RefSeq" id="XP_013414020.1"/>
    </source>
</evidence>
<proteinExistence type="predicted"/>
<evidence type="ECO:0000313" key="3">
    <source>
        <dbReference type="Proteomes" id="UP000085678"/>
    </source>
</evidence>
<dbReference type="PANTHER" id="PTHR13947:SF37">
    <property type="entry name" value="LD18367P"/>
    <property type="match status" value="1"/>
</dbReference>
<dbReference type="AlphaFoldDB" id="A0A1S3JUH2"/>
<feature type="domain" description="N-acetyltransferase" evidence="2">
    <location>
        <begin position="1"/>
        <end position="117"/>
    </location>
</feature>
<dbReference type="InterPro" id="IPR000182">
    <property type="entry name" value="GNAT_dom"/>
</dbReference>
<keyword evidence="1" id="KW-0808">Transferase</keyword>
<dbReference type="PANTHER" id="PTHR13947">
    <property type="entry name" value="GNAT FAMILY N-ACETYLTRANSFERASE"/>
    <property type="match status" value="1"/>
</dbReference>
<keyword evidence="3" id="KW-1185">Reference proteome</keyword>
<organism evidence="3 4">
    <name type="scientific">Lingula anatina</name>
    <name type="common">Brachiopod</name>
    <name type="synonym">Lingula unguis</name>
    <dbReference type="NCBI Taxonomy" id="7574"/>
    <lineage>
        <taxon>Eukaryota</taxon>
        <taxon>Metazoa</taxon>
        <taxon>Spiralia</taxon>
        <taxon>Lophotrochozoa</taxon>
        <taxon>Brachiopoda</taxon>
        <taxon>Linguliformea</taxon>
        <taxon>Lingulata</taxon>
        <taxon>Lingulida</taxon>
        <taxon>Linguloidea</taxon>
        <taxon>Lingulidae</taxon>
        <taxon>Lingula</taxon>
    </lineage>
</organism>
<gene>
    <name evidence="4" type="primary">LOC106176255</name>
</gene>
<dbReference type="Gene3D" id="3.40.630.30">
    <property type="match status" value="1"/>
</dbReference>
<evidence type="ECO:0000259" key="2">
    <source>
        <dbReference type="PROSITE" id="PS51186"/>
    </source>
</evidence>
<dbReference type="InterPro" id="IPR050769">
    <property type="entry name" value="NAT_camello-type"/>
</dbReference>
<name>A0A1S3JUH2_LINAN</name>
<dbReference type="PROSITE" id="PS51186">
    <property type="entry name" value="GNAT"/>
    <property type="match status" value="1"/>
</dbReference>
<dbReference type="CDD" id="cd04301">
    <property type="entry name" value="NAT_SF"/>
    <property type="match status" value="1"/>
</dbReference>
<accession>A0A1S3JUH2</accession>
<dbReference type="GO" id="GO:0008080">
    <property type="term" value="F:N-acetyltransferase activity"/>
    <property type="evidence" value="ECO:0007669"/>
    <property type="project" value="InterPro"/>
</dbReference>